<dbReference type="Gene3D" id="3.40.50.150">
    <property type="entry name" value="Vaccinia Virus protein VP39"/>
    <property type="match status" value="1"/>
</dbReference>
<dbReference type="AlphaFoldDB" id="A0A317DT21"/>
<gene>
    <name evidence="3" type="ORF">DKG75_22110</name>
</gene>
<protein>
    <submittedName>
        <fullName evidence="3">SAM-dependent methyltransferase</fullName>
    </submittedName>
</protein>
<dbReference type="InterPro" id="IPR018773">
    <property type="entry name" value="MeTrfase_reg_dom_prd"/>
</dbReference>
<accession>A0A317DT21</accession>
<dbReference type="InterPro" id="IPR025714">
    <property type="entry name" value="Methyltranfer_dom"/>
</dbReference>
<dbReference type="GO" id="GO:0008168">
    <property type="term" value="F:methyltransferase activity"/>
    <property type="evidence" value="ECO:0007669"/>
    <property type="project" value="UniProtKB-KW"/>
</dbReference>
<name>A0A317DT21_9PROT</name>
<dbReference type="SUPFAM" id="SSF53335">
    <property type="entry name" value="S-adenosyl-L-methionine-dependent methyltransferases"/>
    <property type="match status" value="1"/>
</dbReference>
<evidence type="ECO:0000259" key="2">
    <source>
        <dbReference type="Pfam" id="PF13847"/>
    </source>
</evidence>
<keyword evidence="3" id="KW-0808">Transferase</keyword>
<keyword evidence="4" id="KW-1185">Reference proteome</keyword>
<dbReference type="EMBL" id="QGLF01000008">
    <property type="protein sequence ID" value="PWR17837.1"/>
    <property type="molecule type" value="Genomic_DNA"/>
</dbReference>
<sequence length="425" mass="44971">MAGYIDDLDYPHFFHREMTPVWIAALLAGRGWPAPDIRKPYRWCDLGCGTGFGTALTAAVNPLGQFTGIDFNARHIAHAVDFAGRAGIGNARFQAADFAAAAADGDGFDFIVCHGVWSWLAPEKREAVLDFIDRRLRPGGVVYLHYMCHPGLSAFAGARQFLRLHAGAGSDRGARLTAGLRLLADLGRAGAGYFAVHPLVLSQGVERALADDPRFLAHELLNEHWQPQHVGDVIRALSGIGCAYAGSANPFDNIDAVCLPGQTAAALAGVADAAMAETIRDLARNQGRRQDLYVRGVQPLAGQARIEALCGFAYAGSDRAPRGGDISFATPIGPVTGAGALFTPLFEALAAGPRNFADLARLPVFRGNAGAAWQALAMALFAGFAHPVLPAGRGDERRVNDLIEGEGQAYGWRAVAALGSALPRA</sequence>
<dbReference type="CDD" id="cd02440">
    <property type="entry name" value="AdoMet_MTases"/>
    <property type="match status" value="1"/>
</dbReference>
<organism evidence="3 4">
    <name type="scientific">Zavarzinia compransoris</name>
    <dbReference type="NCBI Taxonomy" id="1264899"/>
    <lineage>
        <taxon>Bacteria</taxon>
        <taxon>Pseudomonadati</taxon>
        <taxon>Pseudomonadota</taxon>
        <taxon>Alphaproteobacteria</taxon>
        <taxon>Rhodospirillales</taxon>
        <taxon>Zavarziniaceae</taxon>
        <taxon>Zavarzinia</taxon>
    </lineage>
</organism>
<evidence type="ECO:0000313" key="3">
    <source>
        <dbReference type="EMBL" id="PWR17837.1"/>
    </source>
</evidence>
<dbReference type="Pfam" id="PF10119">
    <property type="entry name" value="MethyTransf_Reg"/>
    <property type="match status" value="1"/>
</dbReference>
<feature type="domain" description="Methyltransferase regulatory" evidence="1">
    <location>
        <begin position="213"/>
        <end position="295"/>
    </location>
</feature>
<dbReference type="Proteomes" id="UP000246077">
    <property type="component" value="Unassembled WGS sequence"/>
</dbReference>
<comment type="caution">
    <text evidence="3">The sequence shown here is derived from an EMBL/GenBank/DDBJ whole genome shotgun (WGS) entry which is preliminary data.</text>
</comment>
<dbReference type="OrthoDB" id="5298787at2"/>
<feature type="domain" description="Methyltransferase" evidence="2">
    <location>
        <begin position="40"/>
        <end position="148"/>
    </location>
</feature>
<keyword evidence="3" id="KW-0489">Methyltransferase</keyword>
<dbReference type="RefSeq" id="WP_109923366.1">
    <property type="nucleotide sequence ID" value="NZ_QGLF01000008.1"/>
</dbReference>
<evidence type="ECO:0000259" key="1">
    <source>
        <dbReference type="Pfam" id="PF10119"/>
    </source>
</evidence>
<proteinExistence type="predicted"/>
<reference evidence="4" key="1">
    <citation type="submission" date="2018-05" db="EMBL/GenBank/DDBJ databases">
        <title>Zavarzinia sp. HR-AS.</title>
        <authorList>
            <person name="Lee Y."/>
            <person name="Jeon C.O."/>
        </authorList>
    </citation>
    <scope>NUCLEOTIDE SEQUENCE [LARGE SCALE GENOMIC DNA]</scope>
    <source>
        <strain evidence="4">DSM 1231</strain>
    </source>
</reference>
<dbReference type="InterPro" id="IPR029063">
    <property type="entry name" value="SAM-dependent_MTases_sf"/>
</dbReference>
<dbReference type="Pfam" id="PF13847">
    <property type="entry name" value="Methyltransf_31"/>
    <property type="match status" value="1"/>
</dbReference>
<dbReference type="GO" id="GO:0032259">
    <property type="term" value="P:methylation"/>
    <property type="evidence" value="ECO:0007669"/>
    <property type="project" value="UniProtKB-KW"/>
</dbReference>
<evidence type="ECO:0000313" key="4">
    <source>
        <dbReference type="Proteomes" id="UP000246077"/>
    </source>
</evidence>